<keyword evidence="2" id="KW-1185">Reference proteome</keyword>
<dbReference type="RefSeq" id="WP_053412720.1">
    <property type="nucleotide sequence ID" value="NZ_CP006841.1"/>
</dbReference>
<dbReference type="AlphaFoldDB" id="A0A0K2H3P0"/>
<gene>
    <name evidence="1" type="ORF">CLAC_09745</name>
</gene>
<evidence type="ECO:0000313" key="2">
    <source>
        <dbReference type="Proteomes" id="UP000058446"/>
    </source>
</evidence>
<dbReference type="EMBL" id="CP006841">
    <property type="protein sequence ID" value="ALA68654.1"/>
    <property type="molecule type" value="Genomic_DNA"/>
</dbReference>
<evidence type="ECO:0000313" key="1">
    <source>
        <dbReference type="EMBL" id="ALA68654.1"/>
    </source>
</evidence>
<sequence>MIEGITDLRETVAAATGKRVTQFANSAYRFNNHWMIGPAENEPEGSPAYLVTPEGLCLKKTHQDSSEIDAFISHAVEITE</sequence>
<protein>
    <recommendedName>
        <fullName evidence="3">Immunity protein 35 domain-containing protein</fullName>
    </recommendedName>
</protein>
<evidence type="ECO:0008006" key="3">
    <source>
        <dbReference type="Google" id="ProtNLM"/>
    </source>
</evidence>
<dbReference type="Proteomes" id="UP000058446">
    <property type="component" value="Chromosome"/>
</dbReference>
<accession>A0A0K2H3P0</accession>
<dbReference type="STRING" id="1408189.CLAC_09745"/>
<proteinExistence type="predicted"/>
<dbReference type="PATRIC" id="fig|1408189.4.peg.1954"/>
<reference evidence="1 2" key="1">
    <citation type="submission" date="2013-10" db="EMBL/GenBank/DDBJ databases">
        <title>Complete genome sequence of Corynebacterium lactis DSM 45799(T), isolated from raw cow milk.</title>
        <authorList>
            <person name="Ruckert C."/>
            <person name="Albersmeier A."/>
            <person name="Lipski A."/>
            <person name="Kalinowski J."/>
        </authorList>
    </citation>
    <scope>NUCLEOTIDE SEQUENCE [LARGE SCALE GENOMIC DNA]</scope>
    <source>
        <strain evidence="1 2">RW2-5</strain>
    </source>
</reference>
<organism evidence="1 2">
    <name type="scientific">Corynebacterium lactis RW2-5</name>
    <dbReference type="NCBI Taxonomy" id="1408189"/>
    <lineage>
        <taxon>Bacteria</taxon>
        <taxon>Bacillati</taxon>
        <taxon>Actinomycetota</taxon>
        <taxon>Actinomycetes</taxon>
        <taxon>Mycobacteriales</taxon>
        <taxon>Corynebacteriaceae</taxon>
        <taxon>Corynebacterium</taxon>
    </lineage>
</organism>
<dbReference type="KEGG" id="clw:CLAC_09745"/>
<name>A0A0K2H3P0_9CORY</name>
<dbReference type="OrthoDB" id="9878474at2"/>